<protein>
    <recommendedName>
        <fullName evidence="4">Cuticle protein</fullName>
    </recommendedName>
</protein>
<reference evidence="2" key="1">
    <citation type="journal article" date="2023" name="G3 (Bethesda)">
        <title>Whole genome assemblies of Zophobas morio and Tenebrio molitor.</title>
        <authorList>
            <person name="Kaur S."/>
            <person name="Stinson S.A."/>
            <person name="diCenzo G.C."/>
        </authorList>
    </citation>
    <scope>NUCLEOTIDE SEQUENCE</scope>
    <source>
        <strain evidence="2">QUZm001</strain>
    </source>
</reference>
<organism evidence="2 3">
    <name type="scientific">Zophobas morio</name>
    <dbReference type="NCBI Taxonomy" id="2755281"/>
    <lineage>
        <taxon>Eukaryota</taxon>
        <taxon>Metazoa</taxon>
        <taxon>Ecdysozoa</taxon>
        <taxon>Arthropoda</taxon>
        <taxon>Hexapoda</taxon>
        <taxon>Insecta</taxon>
        <taxon>Pterygota</taxon>
        <taxon>Neoptera</taxon>
        <taxon>Endopterygota</taxon>
        <taxon>Coleoptera</taxon>
        <taxon>Polyphaga</taxon>
        <taxon>Cucujiformia</taxon>
        <taxon>Tenebrionidae</taxon>
        <taxon>Zophobas</taxon>
    </lineage>
</organism>
<name>A0AA38IWH2_9CUCU</name>
<dbReference type="EMBL" id="JALNTZ010000002">
    <property type="protein sequence ID" value="KAJ3663033.1"/>
    <property type="molecule type" value="Genomic_DNA"/>
</dbReference>
<comment type="caution">
    <text evidence="2">The sequence shown here is derived from an EMBL/GenBank/DDBJ whole genome shotgun (WGS) entry which is preliminary data.</text>
</comment>
<evidence type="ECO:0000313" key="3">
    <source>
        <dbReference type="Proteomes" id="UP001168821"/>
    </source>
</evidence>
<dbReference type="Proteomes" id="UP001168821">
    <property type="component" value="Unassembled WGS sequence"/>
</dbReference>
<keyword evidence="1" id="KW-0472">Membrane</keyword>
<sequence length="223" mass="23010">MPCSFPSRACDDILLSHISLVHGGITMKLSLPDHYLNFARLNFRKYSFVALCVLLAAASVNCGVIPATTFVRTPSFDSAVIKSDRLGGNFAYSTVEGHAYAAVSPVVQRVTEPVGVSYTAHQVNLGHVHTPVAVSQPIYAQQSVVAQPIVSHQHLFSAPALVSGPSVISSPIFAQHPVVGGIASPVLGGIASTPIAAAPVAPAAPTPVQGTVVDADTVAVESA</sequence>
<gene>
    <name evidence="2" type="ORF">Zmor_007344</name>
</gene>
<dbReference type="AlphaFoldDB" id="A0AA38IWH2"/>
<feature type="transmembrane region" description="Helical" evidence="1">
    <location>
        <begin position="46"/>
        <end position="67"/>
    </location>
</feature>
<keyword evidence="3" id="KW-1185">Reference proteome</keyword>
<keyword evidence="1" id="KW-1133">Transmembrane helix</keyword>
<accession>A0AA38IWH2</accession>
<evidence type="ECO:0000256" key="1">
    <source>
        <dbReference type="SAM" id="Phobius"/>
    </source>
</evidence>
<proteinExistence type="predicted"/>
<keyword evidence="1" id="KW-0812">Transmembrane</keyword>
<evidence type="ECO:0000313" key="2">
    <source>
        <dbReference type="EMBL" id="KAJ3663033.1"/>
    </source>
</evidence>
<evidence type="ECO:0008006" key="4">
    <source>
        <dbReference type="Google" id="ProtNLM"/>
    </source>
</evidence>